<keyword evidence="4" id="KW-1185">Reference proteome</keyword>
<dbReference type="AlphaFoldDB" id="G7GX32"/>
<keyword evidence="2" id="KW-0812">Transmembrane</keyword>
<evidence type="ECO:0000256" key="2">
    <source>
        <dbReference type="SAM" id="Phobius"/>
    </source>
</evidence>
<proteinExistence type="predicted"/>
<dbReference type="OrthoDB" id="4764457at2"/>
<feature type="transmembrane region" description="Helical" evidence="2">
    <location>
        <begin position="84"/>
        <end position="103"/>
    </location>
</feature>
<dbReference type="RefSeq" id="WP_007320237.1">
    <property type="nucleotide sequence ID" value="NZ_BAEE01000002.1"/>
</dbReference>
<organism evidence="3 4">
    <name type="scientific">Gordonia araii NBRC 100433</name>
    <dbReference type="NCBI Taxonomy" id="1073574"/>
    <lineage>
        <taxon>Bacteria</taxon>
        <taxon>Bacillati</taxon>
        <taxon>Actinomycetota</taxon>
        <taxon>Actinomycetes</taxon>
        <taxon>Mycobacteriales</taxon>
        <taxon>Gordoniaceae</taxon>
        <taxon>Gordonia</taxon>
    </lineage>
</organism>
<keyword evidence="2" id="KW-1133">Transmembrane helix</keyword>
<keyword evidence="2" id="KW-0472">Membrane</keyword>
<feature type="region of interest" description="Disordered" evidence="1">
    <location>
        <begin position="26"/>
        <end position="47"/>
    </location>
</feature>
<sequence length="117" mass="12181">MSNPNTETDTPASAADTEVIPAVGDNVTRSARQPSVTPPAPTEPTGSAGVPAATLVFWLLGCLLLVVAAVALPRLSEWAGRYGNLPVFLGFFLVMSLAGRWFWAGTDAIISAVRGRG</sequence>
<gene>
    <name evidence="3" type="ORF">GOARA_002_00020</name>
</gene>
<dbReference type="Proteomes" id="UP000035088">
    <property type="component" value="Unassembled WGS sequence"/>
</dbReference>
<evidence type="ECO:0000313" key="3">
    <source>
        <dbReference type="EMBL" id="GAB08157.1"/>
    </source>
</evidence>
<protein>
    <submittedName>
        <fullName evidence="3">Uncharacterized protein</fullName>
    </submittedName>
</protein>
<reference evidence="3 4" key="1">
    <citation type="submission" date="2011-11" db="EMBL/GenBank/DDBJ databases">
        <title>Whole genome shotgun sequence of Gordonia araii NBRC 100433.</title>
        <authorList>
            <person name="Yoshida Y."/>
            <person name="Hosoyama A."/>
            <person name="Tsuchikane K."/>
            <person name="Katsumata H."/>
            <person name="Yamazaki S."/>
            <person name="Fujita N."/>
        </authorList>
    </citation>
    <scope>NUCLEOTIDE SEQUENCE [LARGE SCALE GENOMIC DNA]</scope>
    <source>
        <strain evidence="3 4">NBRC 100433</strain>
    </source>
</reference>
<comment type="caution">
    <text evidence="3">The sequence shown here is derived from an EMBL/GenBank/DDBJ whole genome shotgun (WGS) entry which is preliminary data.</text>
</comment>
<name>G7GX32_9ACTN</name>
<accession>G7GX32</accession>
<evidence type="ECO:0000256" key="1">
    <source>
        <dbReference type="SAM" id="MobiDB-lite"/>
    </source>
</evidence>
<feature type="transmembrane region" description="Helical" evidence="2">
    <location>
        <begin position="48"/>
        <end position="72"/>
    </location>
</feature>
<evidence type="ECO:0000313" key="4">
    <source>
        <dbReference type="Proteomes" id="UP000035088"/>
    </source>
</evidence>
<dbReference type="EMBL" id="BAEE01000002">
    <property type="protein sequence ID" value="GAB08157.1"/>
    <property type="molecule type" value="Genomic_DNA"/>
</dbReference>